<dbReference type="SUPFAM" id="SSF57850">
    <property type="entry name" value="RING/U-box"/>
    <property type="match status" value="1"/>
</dbReference>
<evidence type="ECO:0000313" key="6">
    <source>
        <dbReference type="Proteomes" id="UP000887229"/>
    </source>
</evidence>
<name>A0A9P8CP40_9HYPO</name>
<proteinExistence type="predicted"/>
<dbReference type="Pfam" id="PF13639">
    <property type="entry name" value="zf-RING_2"/>
    <property type="match status" value="1"/>
</dbReference>
<protein>
    <recommendedName>
        <fullName evidence="4">RING-type domain-containing protein</fullName>
    </recommendedName>
</protein>
<keyword evidence="3" id="KW-1133">Transmembrane helix</keyword>
<dbReference type="CDD" id="cd16473">
    <property type="entry name" value="RING-H2_RNF103"/>
    <property type="match status" value="1"/>
</dbReference>
<dbReference type="OrthoDB" id="8062037at2759"/>
<feature type="region of interest" description="Disordered" evidence="2">
    <location>
        <begin position="66"/>
        <end position="92"/>
    </location>
</feature>
<keyword evidence="3" id="KW-0472">Membrane</keyword>
<comment type="caution">
    <text evidence="5">The sequence shown here is derived from an EMBL/GenBank/DDBJ whole genome shotgun (WGS) entry which is preliminary data.</text>
</comment>
<dbReference type="EMBL" id="MU251262">
    <property type="protein sequence ID" value="KAG9252376.1"/>
    <property type="molecule type" value="Genomic_DNA"/>
</dbReference>
<evidence type="ECO:0000256" key="2">
    <source>
        <dbReference type="SAM" id="MobiDB-lite"/>
    </source>
</evidence>
<organism evidence="5 6">
    <name type="scientific">Emericellopsis atlantica</name>
    <dbReference type="NCBI Taxonomy" id="2614577"/>
    <lineage>
        <taxon>Eukaryota</taxon>
        <taxon>Fungi</taxon>
        <taxon>Dikarya</taxon>
        <taxon>Ascomycota</taxon>
        <taxon>Pezizomycotina</taxon>
        <taxon>Sordariomycetes</taxon>
        <taxon>Hypocreomycetidae</taxon>
        <taxon>Hypocreales</taxon>
        <taxon>Bionectriaceae</taxon>
        <taxon>Emericellopsis</taxon>
    </lineage>
</organism>
<keyword evidence="6" id="KW-1185">Reference proteome</keyword>
<dbReference type="InterPro" id="IPR013083">
    <property type="entry name" value="Znf_RING/FYVE/PHD"/>
</dbReference>
<sequence>MDPYQDFVQVASPYTTIPPGLDEPIPLSPRWVAPMALALCVVALVLPILSALALASKGGAVALLTDPDDPSGLSSSSSDTDPDGERIRELEDTSPEVQYDELISHDMDHFDRYSSWQSLQECVFCLDPLKPNDMVRRLPCGHIFHTRCIMTWFLREHHNCPLCMAGFLHRDVL</sequence>
<keyword evidence="3" id="KW-0812">Transmembrane</keyword>
<dbReference type="GO" id="GO:0008270">
    <property type="term" value="F:zinc ion binding"/>
    <property type="evidence" value="ECO:0007669"/>
    <property type="project" value="UniProtKB-KW"/>
</dbReference>
<evidence type="ECO:0000259" key="4">
    <source>
        <dbReference type="PROSITE" id="PS50089"/>
    </source>
</evidence>
<dbReference type="PROSITE" id="PS50089">
    <property type="entry name" value="ZF_RING_2"/>
    <property type="match status" value="1"/>
</dbReference>
<feature type="transmembrane region" description="Helical" evidence="3">
    <location>
        <begin position="31"/>
        <end position="55"/>
    </location>
</feature>
<feature type="domain" description="RING-type" evidence="4">
    <location>
        <begin position="122"/>
        <end position="163"/>
    </location>
</feature>
<dbReference type="Gene3D" id="3.30.40.10">
    <property type="entry name" value="Zinc/RING finger domain, C3HC4 (zinc finger)"/>
    <property type="match status" value="1"/>
</dbReference>
<dbReference type="InterPro" id="IPR001841">
    <property type="entry name" value="Znf_RING"/>
</dbReference>
<dbReference type="Proteomes" id="UP000887229">
    <property type="component" value="Unassembled WGS sequence"/>
</dbReference>
<evidence type="ECO:0000313" key="5">
    <source>
        <dbReference type="EMBL" id="KAG9252376.1"/>
    </source>
</evidence>
<dbReference type="AlphaFoldDB" id="A0A9P8CP40"/>
<feature type="compositionally biased region" description="Low complexity" evidence="2">
    <location>
        <begin position="66"/>
        <end position="79"/>
    </location>
</feature>
<keyword evidence="1" id="KW-0863">Zinc-finger</keyword>
<dbReference type="RefSeq" id="XP_046116300.1">
    <property type="nucleotide sequence ID" value="XM_046263836.1"/>
</dbReference>
<dbReference type="PANTHER" id="PTHR45676">
    <property type="entry name" value="RING-H2 FINGER PROTEIN ATL51-RELATED"/>
    <property type="match status" value="1"/>
</dbReference>
<dbReference type="SMART" id="SM00184">
    <property type="entry name" value="RING"/>
    <property type="match status" value="1"/>
</dbReference>
<accession>A0A9P8CP40</accession>
<dbReference type="GeneID" id="70294739"/>
<dbReference type="GO" id="GO:0016567">
    <property type="term" value="P:protein ubiquitination"/>
    <property type="evidence" value="ECO:0007669"/>
    <property type="project" value="TreeGrafter"/>
</dbReference>
<gene>
    <name evidence="5" type="ORF">F5Z01DRAFT_660533</name>
</gene>
<dbReference type="PANTHER" id="PTHR45676:SF178">
    <property type="entry name" value="RING-TYPE E3 UBIQUITIN TRANSFERASE"/>
    <property type="match status" value="1"/>
</dbReference>
<evidence type="ECO:0000256" key="3">
    <source>
        <dbReference type="SAM" id="Phobius"/>
    </source>
</evidence>
<keyword evidence="1" id="KW-0862">Zinc</keyword>
<evidence type="ECO:0000256" key="1">
    <source>
        <dbReference type="PROSITE-ProRule" id="PRU00175"/>
    </source>
</evidence>
<reference evidence="5" key="1">
    <citation type="journal article" date="2021" name="IMA Fungus">
        <title>Genomic characterization of three marine fungi, including Emericellopsis atlantica sp. nov. with signatures of a generalist lifestyle and marine biomass degradation.</title>
        <authorList>
            <person name="Hagestad O.C."/>
            <person name="Hou L."/>
            <person name="Andersen J.H."/>
            <person name="Hansen E.H."/>
            <person name="Altermark B."/>
            <person name="Li C."/>
            <person name="Kuhnert E."/>
            <person name="Cox R.J."/>
            <person name="Crous P.W."/>
            <person name="Spatafora J.W."/>
            <person name="Lail K."/>
            <person name="Amirebrahimi M."/>
            <person name="Lipzen A."/>
            <person name="Pangilinan J."/>
            <person name="Andreopoulos W."/>
            <person name="Hayes R.D."/>
            <person name="Ng V."/>
            <person name="Grigoriev I.V."/>
            <person name="Jackson S.A."/>
            <person name="Sutton T.D.S."/>
            <person name="Dobson A.D.W."/>
            <person name="Rama T."/>
        </authorList>
    </citation>
    <scope>NUCLEOTIDE SEQUENCE</scope>
    <source>
        <strain evidence="5">TS7</strain>
    </source>
</reference>
<keyword evidence="1" id="KW-0479">Metal-binding</keyword>